<dbReference type="EMBL" id="MU154549">
    <property type="protein sequence ID" value="KAF9496840.1"/>
    <property type="molecule type" value="Genomic_DNA"/>
</dbReference>
<dbReference type="AlphaFoldDB" id="A0A9P6DHS5"/>
<dbReference type="OrthoDB" id="3685327at2759"/>
<proteinExistence type="predicted"/>
<organism evidence="1 2">
    <name type="scientific">Pleurotus eryngii</name>
    <name type="common">Boletus of the steppes</name>
    <dbReference type="NCBI Taxonomy" id="5323"/>
    <lineage>
        <taxon>Eukaryota</taxon>
        <taxon>Fungi</taxon>
        <taxon>Dikarya</taxon>
        <taxon>Basidiomycota</taxon>
        <taxon>Agaricomycotina</taxon>
        <taxon>Agaricomycetes</taxon>
        <taxon>Agaricomycetidae</taxon>
        <taxon>Agaricales</taxon>
        <taxon>Pleurotineae</taxon>
        <taxon>Pleurotaceae</taxon>
        <taxon>Pleurotus</taxon>
    </lineage>
</organism>
<reference evidence="1" key="1">
    <citation type="submission" date="2020-11" db="EMBL/GenBank/DDBJ databases">
        <authorList>
            <consortium name="DOE Joint Genome Institute"/>
            <person name="Ahrendt S."/>
            <person name="Riley R."/>
            <person name="Andreopoulos W."/>
            <person name="Labutti K."/>
            <person name="Pangilinan J."/>
            <person name="Ruiz-Duenas F.J."/>
            <person name="Barrasa J.M."/>
            <person name="Sanchez-Garcia M."/>
            <person name="Camarero S."/>
            <person name="Miyauchi S."/>
            <person name="Serrano A."/>
            <person name="Linde D."/>
            <person name="Babiker R."/>
            <person name="Drula E."/>
            <person name="Ayuso-Fernandez I."/>
            <person name="Pacheco R."/>
            <person name="Padilla G."/>
            <person name="Ferreira P."/>
            <person name="Barriuso J."/>
            <person name="Kellner H."/>
            <person name="Castanera R."/>
            <person name="Alfaro M."/>
            <person name="Ramirez L."/>
            <person name="Pisabarro A.G."/>
            <person name="Kuo A."/>
            <person name="Tritt A."/>
            <person name="Lipzen A."/>
            <person name="He G."/>
            <person name="Yan M."/>
            <person name="Ng V."/>
            <person name="Cullen D."/>
            <person name="Martin F."/>
            <person name="Rosso M.-N."/>
            <person name="Henrissat B."/>
            <person name="Hibbett D."/>
            <person name="Martinez A.T."/>
            <person name="Grigoriev I.V."/>
        </authorList>
    </citation>
    <scope>NUCLEOTIDE SEQUENCE</scope>
    <source>
        <strain evidence="1">ATCC 90797</strain>
    </source>
</reference>
<dbReference type="Proteomes" id="UP000807025">
    <property type="component" value="Unassembled WGS sequence"/>
</dbReference>
<protein>
    <submittedName>
        <fullName evidence="1">Uncharacterized protein</fullName>
    </submittedName>
</protein>
<keyword evidence="2" id="KW-1185">Reference proteome</keyword>
<evidence type="ECO:0000313" key="2">
    <source>
        <dbReference type="Proteomes" id="UP000807025"/>
    </source>
</evidence>
<comment type="caution">
    <text evidence="1">The sequence shown here is derived from an EMBL/GenBank/DDBJ whole genome shotgun (WGS) entry which is preliminary data.</text>
</comment>
<accession>A0A9P6DHS5</accession>
<gene>
    <name evidence="1" type="ORF">BDN71DRAFT_690673</name>
</gene>
<name>A0A9P6DHS5_PLEER</name>
<evidence type="ECO:0000313" key="1">
    <source>
        <dbReference type="EMBL" id="KAF9496840.1"/>
    </source>
</evidence>
<sequence>MRNPTVPATLNQLPTKRPGVQLLQSPLNMFFRSTTLIAATAAILFAQTCLSAVVYRALSDHVQFLDAEQELEARTEYINPDNNTQLLEARKGAGGAADLLGDVVTSIITGIQDGINADKDARSKFTYDLVGQLHAKQPQFNWILCHTKHDYKWDGQRGVDWDHRHQEFDVKIGGTIGYEIYNAKSGRFFRKGDGGYLNWAYIGNVLKTENDGKDITFGKLSLTCSIRQFLVFNKNLFPVGSTSE</sequence>